<dbReference type="NCBIfam" id="TIGR00762">
    <property type="entry name" value="DegV"/>
    <property type="match status" value="1"/>
</dbReference>
<dbReference type="PANTHER" id="PTHR33434:SF2">
    <property type="entry name" value="FATTY ACID-BINDING PROTEIN TM_1468"/>
    <property type="match status" value="1"/>
</dbReference>
<dbReference type="InterPro" id="IPR043168">
    <property type="entry name" value="DegV_C"/>
</dbReference>
<dbReference type="InterPro" id="IPR003797">
    <property type="entry name" value="DegV"/>
</dbReference>
<dbReference type="PROSITE" id="PS51482">
    <property type="entry name" value="DEGV"/>
    <property type="match status" value="1"/>
</dbReference>
<gene>
    <name evidence="2" type="ORF">DW016_12300</name>
</gene>
<dbReference type="Pfam" id="PF02645">
    <property type="entry name" value="DegV"/>
    <property type="match status" value="1"/>
</dbReference>
<dbReference type="GO" id="GO:0008289">
    <property type="term" value="F:lipid binding"/>
    <property type="evidence" value="ECO:0007669"/>
    <property type="project" value="UniProtKB-KW"/>
</dbReference>
<name>A0A3E3K0E1_9FIRM</name>
<dbReference type="Gene3D" id="3.40.50.10170">
    <property type="match status" value="1"/>
</dbReference>
<dbReference type="PANTHER" id="PTHR33434">
    <property type="entry name" value="DEGV DOMAIN-CONTAINING PROTEIN DR_1986-RELATED"/>
    <property type="match status" value="1"/>
</dbReference>
<dbReference type="AlphaFoldDB" id="A0A3E3K0E1"/>
<evidence type="ECO:0000313" key="2">
    <source>
        <dbReference type="EMBL" id="RGE85761.1"/>
    </source>
</evidence>
<proteinExistence type="predicted"/>
<dbReference type="SUPFAM" id="SSF82549">
    <property type="entry name" value="DAK1/DegV-like"/>
    <property type="match status" value="1"/>
</dbReference>
<dbReference type="Proteomes" id="UP000261080">
    <property type="component" value="Unassembled WGS sequence"/>
</dbReference>
<protein>
    <submittedName>
        <fullName evidence="2">DegV family protein</fullName>
    </submittedName>
</protein>
<evidence type="ECO:0000313" key="3">
    <source>
        <dbReference type="Proteomes" id="UP000261080"/>
    </source>
</evidence>
<reference evidence="2 3" key="1">
    <citation type="submission" date="2018-08" db="EMBL/GenBank/DDBJ databases">
        <title>A genome reference for cultivated species of the human gut microbiota.</title>
        <authorList>
            <person name="Zou Y."/>
            <person name="Xue W."/>
            <person name="Luo G."/>
        </authorList>
    </citation>
    <scope>NUCLEOTIDE SEQUENCE [LARGE SCALE GENOMIC DNA]</scope>
    <source>
        <strain evidence="2 3">AF37-2AT</strain>
    </source>
</reference>
<evidence type="ECO:0000256" key="1">
    <source>
        <dbReference type="ARBA" id="ARBA00023121"/>
    </source>
</evidence>
<dbReference type="InterPro" id="IPR050270">
    <property type="entry name" value="DegV_domain_contain"/>
</dbReference>
<comment type="caution">
    <text evidence="2">The sequence shown here is derived from an EMBL/GenBank/DDBJ whole genome shotgun (WGS) entry which is preliminary data.</text>
</comment>
<accession>A0A3E3K0E1</accession>
<dbReference type="EMBL" id="QVLX01000007">
    <property type="protein sequence ID" value="RGE85761.1"/>
    <property type="molecule type" value="Genomic_DNA"/>
</dbReference>
<dbReference type="OrthoDB" id="9780216at2"/>
<sequence>MKKIAILTDSNCGISPQEGKEQGIYILPMPVIIQEQIFYEGYEINEQQFYERLQNGNSVTTSQPSAGVVMESWERLLEHYGEVVYIPMSSSLSGSCQTAQLLAEEERFRGRVHVVDNHRISVTQAQSVYDAKRMAKQGYSGEMIRKTLEKEAMNATIYITVDSLTYLKKGGRITTAASLLGTALNLKPILTIQGGKLDAYAKCRGMKTAFKKMCQALDAELEERFYDLYKQGRLKAGIASTWMEPEKLAMFRQELKEHYPDMECIYMPLTMSIGAHIGPGGLGIGLVGVHAEK</sequence>
<dbReference type="RefSeq" id="WP_024733143.1">
    <property type="nucleotide sequence ID" value="NZ_CALBAT010000012.1"/>
</dbReference>
<keyword evidence="3" id="KW-1185">Reference proteome</keyword>
<dbReference type="Gene3D" id="3.30.1180.10">
    <property type="match status" value="1"/>
</dbReference>
<organism evidence="2 3">
    <name type="scientific">Sellimonas intestinalis</name>
    <dbReference type="NCBI Taxonomy" id="1653434"/>
    <lineage>
        <taxon>Bacteria</taxon>
        <taxon>Bacillati</taxon>
        <taxon>Bacillota</taxon>
        <taxon>Clostridia</taxon>
        <taxon>Lachnospirales</taxon>
        <taxon>Lachnospiraceae</taxon>
        <taxon>Sellimonas</taxon>
    </lineage>
</organism>
<keyword evidence="1" id="KW-0446">Lipid-binding</keyword>